<name>A0A813EDK0_POLGL</name>
<reference evidence="1" key="1">
    <citation type="submission" date="2021-02" db="EMBL/GenBank/DDBJ databases">
        <authorList>
            <person name="Dougan E. K."/>
            <person name="Rhodes N."/>
            <person name="Thang M."/>
            <person name="Chan C."/>
        </authorList>
    </citation>
    <scope>NUCLEOTIDE SEQUENCE</scope>
</reference>
<evidence type="ECO:0000313" key="1">
    <source>
        <dbReference type="EMBL" id="CAE8599219.1"/>
    </source>
</evidence>
<feature type="non-terminal residue" evidence="1">
    <location>
        <position position="111"/>
    </location>
</feature>
<keyword evidence="2" id="KW-1185">Reference proteome</keyword>
<accession>A0A813EDK0</accession>
<protein>
    <submittedName>
        <fullName evidence="1">Uncharacterized protein</fullName>
    </submittedName>
</protein>
<organism evidence="1 2">
    <name type="scientific">Polarella glacialis</name>
    <name type="common">Dinoflagellate</name>
    <dbReference type="NCBI Taxonomy" id="89957"/>
    <lineage>
        <taxon>Eukaryota</taxon>
        <taxon>Sar</taxon>
        <taxon>Alveolata</taxon>
        <taxon>Dinophyceae</taxon>
        <taxon>Suessiales</taxon>
        <taxon>Suessiaceae</taxon>
        <taxon>Polarella</taxon>
    </lineage>
</organism>
<evidence type="ECO:0000313" key="2">
    <source>
        <dbReference type="Proteomes" id="UP000654075"/>
    </source>
</evidence>
<dbReference type="EMBL" id="CAJNNV010010897">
    <property type="protein sequence ID" value="CAE8599219.1"/>
    <property type="molecule type" value="Genomic_DNA"/>
</dbReference>
<dbReference type="AlphaFoldDB" id="A0A813EDK0"/>
<gene>
    <name evidence="1" type="ORF">PGLA1383_LOCUS17582</name>
</gene>
<sequence length="111" mass="12055">MPPSAHGARLSQSITIRPWWASSPTDPPGRCGRRKETFQQGHGVTDLGLRRVAHGAVAALAPFRPRAVACLVEVRLEGLEGKLRWQTTHPDLERIVGLFGRGLALALALAF</sequence>
<comment type="caution">
    <text evidence="1">The sequence shown here is derived from an EMBL/GenBank/DDBJ whole genome shotgun (WGS) entry which is preliminary data.</text>
</comment>
<proteinExistence type="predicted"/>
<dbReference type="Proteomes" id="UP000654075">
    <property type="component" value="Unassembled WGS sequence"/>
</dbReference>